<protein>
    <recommendedName>
        <fullName evidence="3">Dehydrogenase</fullName>
    </recommendedName>
</protein>
<dbReference type="InterPro" id="IPR002347">
    <property type="entry name" value="SDR_fam"/>
</dbReference>
<keyword evidence="2" id="KW-1185">Reference proteome</keyword>
<evidence type="ECO:0000313" key="1">
    <source>
        <dbReference type="EMBL" id="GMR34855.1"/>
    </source>
</evidence>
<dbReference type="AlphaFoldDB" id="A0AAN4ZBU4"/>
<evidence type="ECO:0000313" key="2">
    <source>
        <dbReference type="Proteomes" id="UP001328107"/>
    </source>
</evidence>
<sequence>LEEFLQVAYFIVRLLVSIIVSSVKACLPMGVLPRKNVSGEICLITGSGHGIGRLMAVEFARLGCIMVLWDVNTAGNEETAEMVRREGATVHTYTIDLSKREQINATAIKVKNEVGDVDILQFQINNAGVVTGKKLLDSPDELIQLTMNVNALACLFTAKNFVKSMIDRNHGH</sequence>
<evidence type="ECO:0008006" key="3">
    <source>
        <dbReference type="Google" id="ProtNLM"/>
    </source>
</evidence>
<dbReference type="SUPFAM" id="SSF51735">
    <property type="entry name" value="NAD(P)-binding Rossmann-fold domains"/>
    <property type="match status" value="1"/>
</dbReference>
<dbReference type="Proteomes" id="UP001328107">
    <property type="component" value="Unassembled WGS sequence"/>
</dbReference>
<dbReference type="InterPro" id="IPR036291">
    <property type="entry name" value="NAD(P)-bd_dom_sf"/>
</dbReference>
<reference evidence="2" key="1">
    <citation type="submission" date="2022-10" db="EMBL/GenBank/DDBJ databases">
        <title>Genome assembly of Pristionchus species.</title>
        <authorList>
            <person name="Yoshida K."/>
            <person name="Sommer R.J."/>
        </authorList>
    </citation>
    <scope>NUCLEOTIDE SEQUENCE [LARGE SCALE GENOMIC DNA]</scope>
    <source>
        <strain evidence="2">RS5460</strain>
    </source>
</reference>
<name>A0AAN4ZBU4_9BILA</name>
<dbReference type="PANTHER" id="PTHR24322">
    <property type="entry name" value="PKSB"/>
    <property type="match status" value="1"/>
</dbReference>
<dbReference type="Pfam" id="PF00106">
    <property type="entry name" value="adh_short"/>
    <property type="match status" value="1"/>
</dbReference>
<dbReference type="GO" id="GO:0005811">
    <property type="term" value="C:lipid droplet"/>
    <property type="evidence" value="ECO:0007669"/>
    <property type="project" value="TreeGrafter"/>
</dbReference>
<organism evidence="1 2">
    <name type="scientific">Pristionchus mayeri</name>
    <dbReference type="NCBI Taxonomy" id="1317129"/>
    <lineage>
        <taxon>Eukaryota</taxon>
        <taxon>Metazoa</taxon>
        <taxon>Ecdysozoa</taxon>
        <taxon>Nematoda</taxon>
        <taxon>Chromadorea</taxon>
        <taxon>Rhabditida</taxon>
        <taxon>Rhabditina</taxon>
        <taxon>Diplogasteromorpha</taxon>
        <taxon>Diplogasteroidea</taxon>
        <taxon>Neodiplogasteridae</taxon>
        <taxon>Pristionchus</taxon>
    </lineage>
</organism>
<accession>A0AAN4ZBU4</accession>
<comment type="caution">
    <text evidence="1">The sequence shown here is derived from an EMBL/GenBank/DDBJ whole genome shotgun (WGS) entry which is preliminary data.</text>
</comment>
<dbReference type="Gene3D" id="3.40.50.720">
    <property type="entry name" value="NAD(P)-binding Rossmann-like Domain"/>
    <property type="match status" value="1"/>
</dbReference>
<feature type="non-terminal residue" evidence="1">
    <location>
        <position position="1"/>
    </location>
</feature>
<proteinExistence type="predicted"/>
<dbReference type="GO" id="GO:0016616">
    <property type="term" value="F:oxidoreductase activity, acting on the CH-OH group of donors, NAD or NADP as acceptor"/>
    <property type="evidence" value="ECO:0007669"/>
    <property type="project" value="TreeGrafter"/>
</dbReference>
<dbReference type="PANTHER" id="PTHR24322:SF742">
    <property type="entry name" value="PROTEIN DHS-3"/>
    <property type="match status" value="1"/>
</dbReference>
<gene>
    <name evidence="1" type="ORF">PMAYCL1PPCAC_05050</name>
</gene>
<feature type="non-terminal residue" evidence="1">
    <location>
        <position position="172"/>
    </location>
</feature>
<dbReference type="EMBL" id="BTRK01000002">
    <property type="protein sequence ID" value="GMR34855.1"/>
    <property type="molecule type" value="Genomic_DNA"/>
</dbReference>